<dbReference type="AlphaFoldDB" id="A0A1S1U549"/>
<dbReference type="Gene3D" id="3.90.1580.10">
    <property type="entry name" value="paralog of FGE (formylglycine-generating enzyme)"/>
    <property type="match status" value="1"/>
</dbReference>
<dbReference type="SUPFAM" id="SSF56436">
    <property type="entry name" value="C-type lectin-like"/>
    <property type="match status" value="1"/>
</dbReference>
<evidence type="ECO:0000313" key="2">
    <source>
        <dbReference type="Proteomes" id="UP000179840"/>
    </source>
</evidence>
<comment type="caution">
    <text evidence="1">The sequence shown here is derived from an EMBL/GenBank/DDBJ whole genome shotgun (WGS) entry which is preliminary data.</text>
</comment>
<proteinExistence type="predicted"/>
<sequence>MPSIFVKDDLRASVEAASGGRQTVLYTALGQPTYMNIIPQFDGQSVDVSLPAGPHEMFMVNGVAKSEYFVGAYPGRVFNGELLSLPGMDPSAGLNHDQAVAYARACGAGHHLMSNAAFAGIALWCRANGFQPRGNTNNGRSSDATWETARRVDTLSPGTVSGAARTLTGSGPLAWRHDNSSAGISDLCGNVWEWTPGMRLMAGEFQIIAGNNAAMSSTDLSATSTEWKAINGATGALVTPTFTGTIAGGDYVPTTANSVRLAASGVANYTLVRASGQSFEAMTNPGATPVGTAALALLKSLGLFPVASLLGGTIAAPAANGDCIWSTLPGERLPLRGGYWLNGSGAGLFALSLDTARDFVMSYVGGRPAFIL</sequence>
<evidence type="ECO:0000313" key="1">
    <source>
        <dbReference type="EMBL" id="OHV94924.1"/>
    </source>
</evidence>
<protein>
    <recommendedName>
        <fullName evidence="3">Sulfatase-modifying factor enzyme domain-containing protein</fullName>
    </recommendedName>
</protein>
<reference evidence="1 2" key="1">
    <citation type="submission" date="2015-06" db="EMBL/GenBank/DDBJ databases">
        <title>Draft genome sequencing of a biphenyl-degrading bacterium, Janthinobacterium lividum MEG1.</title>
        <authorList>
            <person name="Shimodaira J."/>
            <person name="Hatta T."/>
        </authorList>
    </citation>
    <scope>NUCLEOTIDE SEQUENCE [LARGE SCALE GENOMIC DNA]</scope>
    <source>
        <strain evidence="1 2">MEG1</strain>
    </source>
</reference>
<dbReference type="Proteomes" id="UP000179840">
    <property type="component" value="Unassembled WGS sequence"/>
</dbReference>
<accession>A0A1S1U549</accession>
<evidence type="ECO:0008006" key="3">
    <source>
        <dbReference type="Google" id="ProtNLM"/>
    </source>
</evidence>
<gene>
    <name evidence="1" type="ORF">AKG95_21735</name>
</gene>
<dbReference type="RefSeq" id="WP_071078994.1">
    <property type="nucleotide sequence ID" value="NZ_LFKP01000011.1"/>
</dbReference>
<dbReference type="EMBL" id="LFKP01000011">
    <property type="protein sequence ID" value="OHV94924.1"/>
    <property type="molecule type" value="Genomic_DNA"/>
</dbReference>
<dbReference type="InterPro" id="IPR042095">
    <property type="entry name" value="SUMF_sf"/>
</dbReference>
<dbReference type="InterPro" id="IPR016187">
    <property type="entry name" value="CTDL_fold"/>
</dbReference>
<organism evidence="1 2">
    <name type="scientific">Janthinobacterium lividum</name>
    <dbReference type="NCBI Taxonomy" id="29581"/>
    <lineage>
        <taxon>Bacteria</taxon>
        <taxon>Pseudomonadati</taxon>
        <taxon>Pseudomonadota</taxon>
        <taxon>Betaproteobacteria</taxon>
        <taxon>Burkholderiales</taxon>
        <taxon>Oxalobacteraceae</taxon>
        <taxon>Janthinobacterium</taxon>
    </lineage>
</organism>
<name>A0A1S1U549_9BURK</name>